<feature type="compositionally biased region" description="Polar residues" evidence="7">
    <location>
        <begin position="125"/>
        <end position="134"/>
    </location>
</feature>
<comment type="caution">
    <text evidence="8">The sequence shown here is derived from an EMBL/GenBank/DDBJ whole genome shotgun (WGS) entry which is preliminary data.</text>
</comment>
<gene>
    <name evidence="8" type="ORF">QBC38DRAFT_490767</name>
</gene>
<accession>A0AAN6YNK6</accession>
<evidence type="ECO:0000256" key="4">
    <source>
        <dbReference type="ARBA" id="ARBA00022737"/>
    </source>
</evidence>
<reference evidence="8" key="2">
    <citation type="submission" date="2023-05" db="EMBL/GenBank/DDBJ databases">
        <authorList>
            <consortium name="Lawrence Berkeley National Laboratory"/>
            <person name="Steindorff A."/>
            <person name="Hensen N."/>
            <person name="Bonometti L."/>
            <person name="Westerberg I."/>
            <person name="Brannstrom I.O."/>
            <person name="Guillou S."/>
            <person name="Cros-Aarteil S."/>
            <person name="Calhoun S."/>
            <person name="Haridas S."/>
            <person name="Kuo A."/>
            <person name="Mondo S."/>
            <person name="Pangilinan J."/>
            <person name="Riley R."/>
            <person name="Labutti K."/>
            <person name="Andreopoulos B."/>
            <person name="Lipzen A."/>
            <person name="Chen C."/>
            <person name="Yanf M."/>
            <person name="Daum C."/>
            <person name="Ng V."/>
            <person name="Clum A."/>
            <person name="Ohm R."/>
            <person name="Martin F."/>
            <person name="Silar P."/>
            <person name="Natvig D."/>
            <person name="Lalanne C."/>
            <person name="Gautier V."/>
            <person name="Ament-Velasquez S.L."/>
            <person name="Kruys A."/>
            <person name="Hutchinson M.I."/>
            <person name="Powell A.J."/>
            <person name="Barry K."/>
            <person name="Miller A.N."/>
            <person name="Grigoriev I.V."/>
            <person name="Debuchy R."/>
            <person name="Gladieux P."/>
            <person name="Thoren M.H."/>
            <person name="Johannesson H."/>
        </authorList>
    </citation>
    <scope>NUCLEOTIDE SEQUENCE</scope>
    <source>
        <strain evidence="8">CBS 990.96</strain>
    </source>
</reference>
<dbReference type="PANTHER" id="PTHR11129">
    <property type="entry name" value="PROTEIN FARNESYLTRANSFERASE ALPHA SUBUNIT/RAB GERANYLGERANYL TRANSFERASE ALPHA SUBUNIT"/>
    <property type="match status" value="1"/>
</dbReference>
<feature type="compositionally biased region" description="Low complexity" evidence="7">
    <location>
        <begin position="89"/>
        <end position="116"/>
    </location>
</feature>
<dbReference type="Gene3D" id="1.25.40.120">
    <property type="entry name" value="Protein prenylyltransferase"/>
    <property type="match status" value="1"/>
</dbReference>
<keyword evidence="4" id="KW-0677">Repeat</keyword>
<dbReference type="InterPro" id="IPR002088">
    <property type="entry name" value="Prenyl_trans_a"/>
</dbReference>
<feature type="region of interest" description="Disordered" evidence="7">
    <location>
        <begin position="88"/>
        <end position="136"/>
    </location>
</feature>
<feature type="compositionally biased region" description="Basic and acidic residues" evidence="7">
    <location>
        <begin position="16"/>
        <end position="25"/>
    </location>
</feature>
<dbReference type="GO" id="GO:0097354">
    <property type="term" value="P:prenylation"/>
    <property type="evidence" value="ECO:0007669"/>
    <property type="project" value="UniProtKB-UniRule"/>
</dbReference>
<evidence type="ECO:0000256" key="6">
    <source>
        <dbReference type="RuleBase" id="RU367120"/>
    </source>
</evidence>
<evidence type="ECO:0000256" key="2">
    <source>
        <dbReference type="ARBA" id="ARBA00022602"/>
    </source>
</evidence>
<dbReference type="Proteomes" id="UP001301958">
    <property type="component" value="Unassembled WGS sequence"/>
</dbReference>
<sequence>MAESGASHGIARTSRVRSEEQRQKDLERIQKYRTLEDQVRQRAADKQFDSETFQLTSKLLRLNPEYYTAWNVRRRCLISGLFSKLLPGSSCSKESSSTSPRDTTTACSEESSSASSIPTPGRPDCQTTGKSGTTADDDLELIKTELHFTIPLLLESPKCYWIWSYRLWVLNQAIERLERPVARRIWEEELGLAEKMLSKDHRNFHAWGYRRHVVAQLESDALGGGSMVEAEFAYTERMFRRDLSNFSAWHNRSRLIPRLLDERGATDAQRKAFLDKELNMIREALNVGPGDQSLWYYHQFLVLNLVTTAGKPTITPAFTLEERISYLTREIEEIKVLLEDYDEDVQLIYEALVDYTLYFSRLEERKPTEEEREDLVSWVAKLKELDPMRNGRWVDLERDQGLVELLPGH</sequence>
<comment type="catalytic activity">
    <reaction evidence="5 6">
        <text>geranylgeranyl diphosphate + L-cysteinyl-[protein] = S-geranylgeranyl-L-cysteinyl-[protein] + diphosphate</text>
        <dbReference type="Rhea" id="RHEA:21240"/>
        <dbReference type="Rhea" id="RHEA-COMP:10131"/>
        <dbReference type="Rhea" id="RHEA-COMP:11537"/>
        <dbReference type="ChEBI" id="CHEBI:29950"/>
        <dbReference type="ChEBI" id="CHEBI:33019"/>
        <dbReference type="ChEBI" id="CHEBI:57533"/>
        <dbReference type="ChEBI" id="CHEBI:86021"/>
        <dbReference type="EC" id="2.5.1.60"/>
    </reaction>
</comment>
<keyword evidence="9" id="KW-1185">Reference proteome</keyword>
<dbReference type="Pfam" id="PF01239">
    <property type="entry name" value="PPTA"/>
    <property type="match status" value="5"/>
</dbReference>
<keyword evidence="2 6" id="KW-0637">Prenyltransferase</keyword>
<comment type="similarity">
    <text evidence="1 6">Belongs to the protein prenyltransferase subunit alpha family.</text>
</comment>
<dbReference type="EMBL" id="MU865494">
    <property type="protein sequence ID" value="KAK4222056.1"/>
    <property type="molecule type" value="Genomic_DNA"/>
</dbReference>
<evidence type="ECO:0000256" key="5">
    <source>
        <dbReference type="ARBA" id="ARBA00047658"/>
    </source>
</evidence>
<evidence type="ECO:0000256" key="1">
    <source>
        <dbReference type="ARBA" id="ARBA00006734"/>
    </source>
</evidence>
<dbReference type="GO" id="GO:0004663">
    <property type="term" value="F:Rab geranylgeranyltransferase activity"/>
    <property type="evidence" value="ECO:0007669"/>
    <property type="project" value="UniProtKB-UniRule"/>
</dbReference>
<feature type="region of interest" description="Disordered" evidence="7">
    <location>
        <begin position="1"/>
        <end position="25"/>
    </location>
</feature>
<evidence type="ECO:0000313" key="9">
    <source>
        <dbReference type="Proteomes" id="UP001301958"/>
    </source>
</evidence>
<evidence type="ECO:0000256" key="3">
    <source>
        <dbReference type="ARBA" id="ARBA00022679"/>
    </source>
</evidence>
<dbReference type="GO" id="GO:0005968">
    <property type="term" value="C:Rab-protein geranylgeranyltransferase complex"/>
    <property type="evidence" value="ECO:0007669"/>
    <property type="project" value="TreeGrafter"/>
</dbReference>
<evidence type="ECO:0000313" key="8">
    <source>
        <dbReference type="EMBL" id="KAK4222056.1"/>
    </source>
</evidence>
<proteinExistence type="inferred from homology"/>
<dbReference type="SUPFAM" id="SSF48439">
    <property type="entry name" value="Protein prenylyltransferase"/>
    <property type="match status" value="1"/>
</dbReference>
<reference evidence="8" key="1">
    <citation type="journal article" date="2023" name="Mol. Phylogenet. Evol.">
        <title>Genome-scale phylogeny and comparative genomics of the fungal order Sordariales.</title>
        <authorList>
            <person name="Hensen N."/>
            <person name="Bonometti L."/>
            <person name="Westerberg I."/>
            <person name="Brannstrom I.O."/>
            <person name="Guillou S."/>
            <person name="Cros-Aarteil S."/>
            <person name="Calhoun S."/>
            <person name="Haridas S."/>
            <person name="Kuo A."/>
            <person name="Mondo S."/>
            <person name="Pangilinan J."/>
            <person name="Riley R."/>
            <person name="LaButti K."/>
            <person name="Andreopoulos B."/>
            <person name="Lipzen A."/>
            <person name="Chen C."/>
            <person name="Yan M."/>
            <person name="Daum C."/>
            <person name="Ng V."/>
            <person name="Clum A."/>
            <person name="Steindorff A."/>
            <person name="Ohm R.A."/>
            <person name="Martin F."/>
            <person name="Silar P."/>
            <person name="Natvig D.O."/>
            <person name="Lalanne C."/>
            <person name="Gautier V."/>
            <person name="Ament-Velasquez S.L."/>
            <person name="Kruys A."/>
            <person name="Hutchinson M.I."/>
            <person name="Powell A.J."/>
            <person name="Barry K."/>
            <person name="Miller A.N."/>
            <person name="Grigoriev I.V."/>
            <person name="Debuchy R."/>
            <person name="Gladieux P."/>
            <person name="Hiltunen Thoren M."/>
            <person name="Johannesson H."/>
        </authorList>
    </citation>
    <scope>NUCLEOTIDE SEQUENCE</scope>
    <source>
        <strain evidence="8">CBS 990.96</strain>
    </source>
</reference>
<name>A0AAN6YNK6_9PEZI</name>
<dbReference type="PANTHER" id="PTHR11129:SF2">
    <property type="entry name" value="GERANYLGERANYL TRANSFERASE TYPE-2 SUBUNIT ALPHA"/>
    <property type="match status" value="1"/>
</dbReference>
<dbReference type="PROSITE" id="PS51147">
    <property type="entry name" value="PFTA"/>
    <property type="match status" value="4"/>
</dbReference>
<evidence type="ECO:0000256" key="7">
    <source>
        <dbReference type="SAM" id="MobiDB-lite"/>
    </source>
</evidence>
<organism evidence="8 9">
    <name type="scientific">Podospora fimiseda</name>
    <dbReference type="NCBI Taxonomy" id="252190"/>
    <lineage>
        <taxon>Eukaryota</taxon>
        <taxon>Fungi</taxon>
        <taxon>Dikarya</taxon>
        <taxon>Ascomycota</taxon>
        <taxon>Pezizomycotina</taxon>
        <taxon>Sordariomycetes</taxon>
        <taxon>Sordariomycetidae</taxon>
        <taxon>Sordariales</taxon>
        <taxon>Podosporaceae</taxon>
        <taxon>Podospora</taxon>
    </lineage>
</organism>
<protein>
    <recommendedName>
        <fullName evidence="6">Geranylgeranyl transferase type-2 subunit alpha</fullName>
        <ecNumber evidence="6">2.5.1.60</ecNumber>
    </recommendedName>
    <alternativeName>
        <fullName evidence="6">Geranylgeranyl transferase type II subunit alpha</fullName>
    </alternativeName>
</protein>
<keyword evidence="3 6" id="KW-0808">Transferase</keyword>
<dbReference type="EC" id="2.5.1.60" evidence="6"/>
<comment type="function">
    <text evidence="6">Catalyzes the transfer of a geranyl-geranyl moiety from geranyl-geranyl pyrophosphate to cysteines occuring in specific C-terminal amino acid sequences.</text>
</comment>
<dbReference type="AlphaFoldDB" id="A0AAN6YNK6"/>